<sequence length="276" mass="31638">MDSRKHRFGFLFEPPAKSTAEAQSLHSLFRHRAKRPRQRVHIAVQLSESMLIFHLVDWLHKDMRSANVLFFTREPDSQKGRGLGQAFISGFEFARRSLFDSTTTGSISLKWAFYTHPDYLGLKKEGYNRSYDIYSLGIILFELPYWKQILACEQEADERQTPNESDQQQVGDAELEDEHEARNHAYGPNGHSRPAKDSLSDIRSIRKRILEGPQQILEHVENVMGLKYRKAVTACIESMTAIGLSEDQNQKDPVAATLMQQEVIRVVIDVYGSIEV</sequence>
<organism evidence="3 4">
    <name type="scientific">Teratosphaeria nubilosa</name>
    <dbReference type="NCBI Taxonomy" id="161662"/>
    <lineage>
        <taxon>Eukaryota</taxon>
        <taxon>Fungi</taxon>
        <taxon>Dikarya</taxon>
        <taxon>Ascomycota</taxon>
        <taxon>Pezizomycotina</taxon>
        <taxon>Dothideomycetes</taxon>
        <taxon>Dothideomycetidae</taxon>
        <taxon>Mycosphaerellales</taxon>
        <taxon>Teratosphaeriaceae</taxon>
        <taxon>Teratosphaeria</taxon>
    </lineage>
</organism>
<dbReference type="InterPro" id="IPR000719">
    <property type="entry name" value="Prot_kinase_dom"/>
</dbReference>
<keyword evidence="4" id="KW-1185">Reference proteome</keyword>
<dbReference type="PANTHER" id="PTHR37542">
    <property type="entry name" value="HELO DOMAIN-CONTAINING PROTEIN-RELATED"/>
    <property type="match status" value="1"/>
</dbReference>
<dbReference type="Pfam" id="PF00069">
    <property type="entry name" value="Pkinase"/>
    <property type="match status" value="1"/>
</dbReference>
<dbReference type="AlphaFoldDB" id="A0A6G1KU03"/>
<name>A0A6G1KU03_9PEZI</name>
<evidence type="ECO:0000313" key="3">
    <source>
        <dbReference type="EMBL" id="KAF2763648.1"/>
    </source>
</evidence>
<dbReference type="Proteomes" id="UP000799436">
    <property type="component" value="Unassembled WGS sequence"/>
</dbReference>
<dbReference type="Gene3D" id="1.10.510.10">
    <property type="entry name" value="Transferase(Phosphotransferase) domain 1"/>
    <property type="match status" value="1"/>
</dbReference>
<dbReference type="EMBL" id="ML995980">
    <property type="protein sequence ID" value="KAF2763648.1"/>
    <property type="molecule type" value="Genomic_DNA"/>
</dbReference>
<dbReference type="GO" id="GO:0004672">
    <property type="term" value="F:protein kinase activity"/>
    <property type="evidence" value="ECO:0007669"/>
    <property type="project" value="InterPro"/>
</dbReference>
<dbReference type="InterPro" id="IPR011009">
    <property type="entry name" value="Kinase-like_dom_sf"/>
</dbReference>
<feature type="domain" description="Protein kinase" evidence="2">
    <location>
        <begin position="1"/>
        <end position="222"/>
    </location>
</feature>
<dbReference type="PROSITE" id="PS50011">
    <property type="entry name" value="PROTEIN_KINASE_DOM"/>
    <property type="match status" value="1"/>
</dbReference>
<reference evidence="3" key="1">
    <citation type="journal article" date="2020" name="Stud. Mycol.">
        <title>101 Dothideomycetes genomes: a test case for predicting lifestyles and emergence of pathogens.</title>
        <authorList>
            <person name="Haridas S."/>
            <person name="Albert R."/>
            <person name="Binder M."/>
            <person name="Bloem J."/>
            <person name="Labutti K."/>
            <person name="Salamov A."/>
            <person name="Andreopoulos B."/>
            <person name="Baker S."/>
            <person name="Barry K."/>
            <person name="Bills G."/>
            <person name="Bluhm B."/>
            <person name="Cannon C."/>
            <person name="Castanera R."/>
            <person name="Culley D."/>
            <person name="Daum C."/>
            <person name="Ezra D."/>
            <person name="Gonzalez J."/>
            <person name="Henrissat B."/>
            <person name="Kuo A."/>
            <person name="Liang C."/>
            <person name="Lipzen A."/>
            <person name="Lutzoni F."/>
            <person name="Magnuson J."/>
            <person name="Mondo S."/>
            <person name="Nolan M."/>
            <person name="Ohm R."/>
            <person name="Pangilinan J."/>
            <person name="Park H.-J."/>
            <person name="Ramirez L."/>
            <person name="Alfaro M."/>
            <person name="Sun H."/>
            <person name="Tritt A."/>
            <person name="Yoshinaga Y."/>
            <person name="Zwiers L.-H."/>
            <person name="Turgeon B."/>
            <person name="Goodwin S."/>
            <person name="Spatafora J."/>
            <person name="Crous P."/>
            <person name="Grigoriev I."/>
        </authorList>
    </citation>
    <scope>NUCLEOTIDE SEQUENCE</scope>
    <source>
        <strain evidence="3">CBS 116005</strain>
    </source>
</reference>
<evidence type="ECO:0000256" key="1">
    <source>
        <dbReference type="SAM" id="MobiDB-lite"/>
    </source>
</evidence>
<dbReference type="SUPFAM" id="SSF56112">
    <property type="entry name" value="Protein kinase-like (PK-like)"/>
    <property type="match status" value="1"/>
</dbReference>
<dbReference type="PANTHER" id="PTHR37542:SF3">
    <property type="entry name" value="PRION-INHIBITION AND PROPAGATION HELO DOMAIN-CONTAINING PROTEIN"/>
    <property type="match status" value="1"/>
</dbReference>
<evidence type="ECO:0000259" key="2">
    <source>
        <dbReference type="PROSITE" id="PS50011"/>
    </source>
</evidence>
<accession>A0A6G1KU03</accession>
<dbReference type="GO" id="GO:0005524">
    <property type="term" value="F:ATP binding"/>
    <property type="evidence" value="ECO:0007669"/>
    <property type="project" value="InterPro"/>
</dbReference>
<feature type="region of interest" description="Disordered" evidence="1">
    <location>
        <begin position="157"/>
        <end position="178"/>
    </location>
</feature>
<gene>
    <name evidence="3" type="ORF">EJ03DRAFT_332560</name>
</gene>
<protein>
    <recommendedName>
        <fullName evidence="2">Protein kinase domain-containing protein</fullName>
    </recommendedName>
</protein>
<dbReference type="OrthoDB" id="1911848at2759"/>
<proteinExistence type="predicted"/>
<evidence type="ECO:0000313" key="4">
    <source>
        <dbReference type="Proteomes" id="UP000799436"/>
    </source>
</evidence>